<dbReference type="GO" id="GO:0006508">
    <property type="term" value="P:proteolysis"/>
    <property type="evidence" value="ECO:0007669"/>
    <property type="project" value="InterPro"/>
</dbReference>
<dbReference type="Proteomes" id="UP000824205">
    <property type="component" value="Unassembled WGS sequence"/>
</dbReference>
<dbReference type="SUPFAM" id="SSF53474">
    <property type="entry name" value="alpha/beta-Hydrolases"/>
    <property type="match status" value="1"/>
</dbReference>
<evidence type="ECO:0000313" key="4">
    <source>
        <dbReference type="EMBL" id="HIW84935.1"/>
    </source>
</evidence>
<dbReference type="PRINTS" id="PR00793">
    <property type="entry name" value="PROAMNOPTASE"/>
</dbReference>
<evidence type="ECO:0000313" key="5">
    <source>
        <dbReference type="Proteomes" id="UP000824205"/>
    </source>
</evidence>
<dbReference type="InterPro" id="IPR002410">
    <property type="entry name" value="Peptidase_S33"/>
</dbReference>
<dbReference type="GO" id="GO:0004177">
    <property type="term" value="F:aminopeptidase activity"/>
    <property type="evidence" value="ECO:0007669"/>
    <property type="project" value="UniProtKB-EC"/>
</dbReference>
<accession>A0A9D1RCJ7</accession>
<evidence type="ECO:0000256" key="2">
    <source>
        <dbReference type="ARBA" id="ARBA00022801"/>
    </source>
</evidence>
<keyword evidence="2 4" id="KW-0378">Hydrolase</keyword>
<dbReference type="InterPro" id="IPR000073">
    <property type="entry name" value="AB_hydrolase_1"/>
</dbReference>
<gene>
    <name evidence="4" type="ORF">IAA48_00410</name>
</gene>
<protein>
    <submittedName>
        <fullName evidence="4">Alpha/beta hydrolase</fullName>
    </submittedName>
</protein>
<comment type="similarity">
    <text evidence="1">Belongs to the peptidase S33 family.</text>
</comment>
<dbReference type="EMBL" id="DXGE01000001">
    <property type="protein sequence ID" value="HIW84935.1"/>
    <property type="molecule type" value="Genomic_DNA"/>
</dbReference>
<proteinExistence type="inferred from homology"/>
<name>A0A9D1RCJ7_9FIRM</name>
<dbReference type="InterPro" id="IPR029058">
    <property type="entry name" value="AB_hydrolase_fold"/>
</dbReference>
<feature type="domain" description="AB hydrolase-1" evidence="3">
    <location>
        <begin position="27"/>
        <end position="300"/>
    </location>
</feature>
<reference evidence="4" key="2">
    <citation type="submission" date="2021-04" db="EMBL/GenBank/DDBJ databases">
        <authorList>
            <person name="Gilroy R."/>
        </authorList>
    </citation>
    <scope>NUCLEOTIDE SEQUENCE</scope>
    <source>
        <strain evidence="4">421</strain>
    </source>
</reference>
<dbReference type="Gene3D" id="3.40.50.1820">
    <property type="entry name" value="alpha/beta hydrolase"/>
    <property type="match status" value="1"/>
</dbReference>
<organism evidence="4 5">
    <name type="scientific">Candidatus Eubacterium faecipullorum</name>
    <dbReference type="NCBI Taxonomy" id="2838571"/>
    <lineage>
        <taxon>Bacteria</taxon>
        <taxon>Bacillati</taxon>
        <taxon>Bacillota</taxon>
        <taxon>Clostridia</taxon>
        <taxon>Eubacteriales</taxon>
        <taxon>Eubacteriaceae</taxon>
        <taxon>Eubacterium</taxon>
    </lineage>
</organism>
<comment type="caution">
    <text evidence="4">The sequence shown here is derived from an EMBL/GenBank/DDBJ whole genome shotgun (WGS) entry which is preliminary data.</text>
</comment>
<dbReference type="AlphaFoldDB" id="A0A9D1RCJ7"/>
<dbReference type="PANTHER" id="PTHR43329">
    <property type="entry name" value="EPOXIDE HYDROLASE"/>
    <property type="match status" value="1"/>
</dbReference>
<evidence type="ECO:0000259" key="3">
    <source>
        <dbReference type="Pfam" id="PF00561"/>
    </source>
</evidence>
<sequence length="311" mass="35995">MKITEEYININNSRQNIMIACKNAEYPVLLILHGGPGSPDRPLVLRYNKELFEYFTVVCWDQRGSGLSYNHECLTEKITVDLLLSDLKCLVQHLLSRFGKQKIYLAGHSWGAYLGLRFVSEYPQYIEYYIGTGQGISSEKDEIYKYNFVLREAEKSNDQQVLKKLLLFGEPQGYHYKNKDMQAKRFVAKMVQKYGGYINPESTISMNQYFSLYLKHYGVNVFKVIKGINYSVKYLNPQVNSSDPISCITDLNIPALFISGECDYVCPVEATQKWFEKLTAPKKDFVLIKNASHMVNFEKPDEWCKQIIDLL</sequence>
<dbReference type="Pfam" id="PF00561">
    <property type="entry name" value="Abhydrolase_1"/>
    <property type="match status" value="1"/>
</dbReference>
<reference evidence="4" key="1">
    <citation type="journal article" date="2021" name="PeerJ">
        <title>Extensive microbial diversity within the chicken gut microbiome revealed by metagenomics and culture.</title>
        <authorList>
            <person name="Gilroy R."/>
            <person name="Ravi A."/>
            <person name="Getino M."/>
            <person name="Pursley I."/>
            <person name="Horton D.L."/>
            <person name="Alikhan N.F."/>
            <person name="Baker D."/>
            <person name="Gharbi K."/>
            <person name="Hall N."/>
            <person name="Watson M."/>
            <person name="Adriaenssens E.M."/>
            <person name="Foster-Nyarko E."/>
            <person name="Jarju S."/>
            <person name="Secka A."/>
            <person name="Antonio M."/>
            <person name="Oren A."/>
            <person name="Chaudhuri R.R."/>
            <person name="La Ragione R."/>
            <person name="Hildebrand F."/>
            <person name="Pallen M.J."/>
        </authorList>
    </citation>
    <scope>NUCLEOTIDE SEQUENCE</scope>
    <source>
        <strain evidence="4">421</strain>
    </source>
</reference>
<evidence type="ECO:0000256" key="1">
    <source>
        <dbReference type="ARBA" id="ARBA00010088"/>
    </source>
</evidence>